<dbReference type="EMBL" id="JAGEPA010000001">
    <property type="protein sequence ID" value="MBO1434441.1"/>
    <property type="molecule type" value="Genomic_DNA"/>
</dbReference>
<evidence type="ECO:0000256" key="3">
    <source>
        <dbReference type="ARBA" id="ARBA00022448"/>
    </source>
</evidence>
<evidence type="ECO:0000256" key="5">
    <source>
        <dbReference type="ARBA" id="ARBA00022617"/>
    </source>
</evidence>
<feature type="transmembrane region" description="Helical" evidence="13">
    <location>
        <begin position="50"/>
        <end position="71"/>
    </location>
</feature>
<keyword evidence="3" id="KW-0813">Transport</keyword>
<comment type="subcellular location">
    <subcellularLocation>
        <location evidence="2">Cell membrane</location>
        <topology evidence="2">Multi-pass membrane protein</topology>
    </subcellularLocation>
</comment>
<dbReference type="InterPro" id="IPR011577">
    <property type="entry name" value="Cyt_b561_bac/Ni-Hgenase"/>
</dbReference>
<dbReference type="InterPro" id="IPR052168">
    <property type="entry name" value="Cytochrome_b561_oxidase"/>
</dbReference>
<accession>A0ABS3MSQ4</accession>
<evidence type="ECO:0000256" key="11">
    <source>
        <dbReference type="ARBA" id="ARBA00023136"/>
    </source>
</evidence>
<protein>
    <submittedName>
        <fullName evidence="15">Cytochrome b</fullName>
    </submittedName>
</protein>
<name>A0ABS3MSQ4_9BRAD</name>
<keyword evidence="5" id="KW-0349">Heme</keyword>
<feature type="transmembrane region" description="Helical" evidence="13">
    <location>
        <begin position="12"/>
        <end position="30"/>
    </location>
</feature>
<evidence type="ECO:0000256" key="4">
    <source>
        <dbReference type="ARBA" id="ARBA00022475"/>
    </source>
</evidence>
<evidence type="ECO:0000259" key="14">
    <source>
        <dbReference type="Pfam" id="PF01292"/>
    </source>
</evidence>
<comment type="cofactor">
    <cofactor evidence="1">
        <name>heme b</name>
        <dbReference type="ChEBI" id="CHEBI:60344"/>
    </cofactor>
</comment>
<keyword evidence="7" id="KW-0479">Metal-binding</keyword>
<organism evidence="15 16">
    <name type="scientific">Bradyrhizobium quebecense</name>
    <dbReference type="NCBI Taxonomy" id="2748629"/>
    <lineage>
        <taxon>Bacteria</taxon>
        <taxon>Pseudomonadati</taxon>
        <taxon>Pseudomonadota</taxon>
        <taxon>Alphaproteobacteria</taxon>
        <taxon>Hyphomicrobiales</taxon>
        <taxon>Nitrobacteraceae</taxon>
        <taxon>Bradyrhizobium</taxon>
    </lineage>
</organism>
<keyword evidence="8" id="KW-0249">Electron transport</keyword>
<keyword evidence="4" id="KW-1003">Cell membrane</keyword>
<dbReference type="Pfam" id="PF01292">
    <property type="entry name" value="Ni_hydr_CYTB"/>
    <property type="match status" value="1"/>
</dbReference>
<evidence type="ECO:0000256" key="13">
    <source>
        <dbReference type="SAM" id="Phobius"/>
    </source>
</evidence>
<feature type="domain" description="Cytochrome b561 bacterial/Ni-hydrogenase" evidence="14">
    <location>
        <begin position="10"/>
        <end position="180"/>
    </location>
</feature>
<evidence type="ECO:0000256" key="8">
    <source>
        <dbReference type="ARBA" id="ARBA00022982"/>
    </source>
</evidence>
<keyword evidence="6 13" id="KW-0812">Transmembrane</keyword>
<dbReference type="RefSeq" id="WP_207837062.1">
    <property type="nucleotide sequence ID" value="NZ_CP088282.1"/>
</dbReference>
<evidence type="ECO:0000256" key="12">
    <source>
        <dbReference type="ARBA" id="ARBA00037975"/>
    </source>
</evidence>
<dbReference type="InterPro" id="IPR016174">
    <property type="entry name" value="Di-haem_cyt_TM"/>
</dbReference>
<evidence type="ECO:0000313" key="15">
    <source>
        <dbReference type="EMBL" id="MBO1434441.1"/>
    </source>
</evidence>
<dbReference type="PANTHER" id="PTHR30529:SF1">
    <property type="entry name" value="CYTOCHROME B561 HOMOLOG 2"/>
    <property type="match status" value="1"/>
</dbReference>
<sequence length="193" mass="20989">MRVRNSSQGYGAIAIALHWVVVALVLGAWVTGQFGDELPRGAPRETGLFVHMSLGLAVVAFVVARLFWCLSDPPPAPEETSLGAWGEWAGKVVHYLIYVTLIAVPVAGIVVQFARGHALPVLGLFELASPWLADRAFAHDVKEVHELLANAMMALIGLHAAAALGHHYIFRDRTLLRMLPVARSRPFVSSQKL</sequence>
<gene>
    <name evidence="15" type="ORF">J4P68_34815</name>
</gene>
<comment type="similarity">
    <text evidence="12">Belongs to the cytochrome b561 family.</text>
</comment>
<evidence type="ECO:0000256" key="10">
    <source>
        <dbReference type="ARBA" id="ARBA00023004"/>
    </source>
</evidence>
<dbReference type="Gene3D" id="1.20.950.20">
    <property type="entry name" value="Transmembrane di-heme cytochromes, Chain C"/>
    <property type="match status" value="1"/>
</dbReference>
<evidence type="ECO:0000256" key="1">
    <source>
        <dbReference type="ARBA" id="ARBA00001970"/>
    </source>
</evidence>
<comment type="caution">
    <text evidence="15">The sequence shown here is derived from an EMBL/GenBank/DDBJ whole genome shotgun (WGS) entry which is preliminary data.</text>
</comment>
<feature type="transmembrane region" description="Helical" evidence="13">
    <location>
        <begin position="147"/>
        <end position="170"/>
    </location>
</feature>
<keyword evidence="10" id="KW-0408">Iron</keyword>
<keyword evidence="16" id="KW-1185">Reference proteome</keyword>
<feature type="transmembrane region" description="Helical" evidence="13">
    <location>
        <begin position="92"/>
        <end position="114"/>
    </location>
</feature>
<evidence type="ECO:0000256" key="6">
    <source>
        <dbReference type="ARBA" id="ARBA00022692"/>
    </source>
</evidence>
<keyword evidence="9 13" id="KW-1133">Transmembrane helix</keyword>
<reference evidence="15" key="1">
    <citation type="journal article" date="2021" name="Int. J. Syst. Evol. Microbiol.">
        <title>Bradyrhizobium septentrionale sp. nov. (sv. septentrionale) and Bradyrhizobium quebecense sp. nov. (sv. septentrionale) associated with legumes native to Canada possess rearranged symbiosis genes and numerous insertion sequences.</title>
        <authorList>
            <person name="Bromfield E.S.P."/>
            <person name="Cloutier S."/>
        </authorList>
    </citation>
    <scope>NUCLEOTIDE SEQUENCE</scope>
    <source>
        <strain evidence="15">12S5</strain>
    </source>
</reference>
<proteinExistence type="inferred from homology"/>
<dbReference type="SUPFAM" id="SSF81342">
    <property type="entry name" value="Transmembrane di-heme cytochromes"/>
    <property type="match status" value="1"/>
</dbReference>
<evidence type="ECO:0000256" key="7">
    <source>
        <dbReference type="ARBA" id="ARBA00022723"/>
    </source>
</evidence>
<evidence type="ECO:0000256" key="2">
    <source>
        <dbReference type="ARBA" id="ARBA00004651"/>
    </source>
</evidence>
<keyword evidence="11 13" id="KW-0472">Membrane</keyword>
<dbReference type="Proteomes" id="UP000692816">
    <property type="component" value="Unassembled WGS sequence"/>
</dbReference>
<evidence type="ECO:0000256" key="9">
    <source>
        <dbReference type="ARBA" id="ARBA00022989"/>
    </source>
</evidence>
<evidence type="ECO:0000313" key="16">
    <source>
        <dbReference type="Proteomes" id="UP000692816"/>
    </source>
</evidence>
<dbReference type="PANTHER" id="PTHR30529">
    <property type="entry name" value="CYTOCHROME B561"/>
    <property type="match status" value="1"/>
</dbReference>